<keyword evidence="1" id="KW-1133">Transmembrane helix</keyword>
<feature type="transmembrane region" description="Helical" evidence="1">
    <location>
        <begin position="120"/>
        <end position="139"/>
    </location>
</feature>
<name>A0A6M1S1K1_9HYPH</name>
<accession>A0A6M1S1K1</accession>
<dbReference type="EMBL" id="JAAKZH010000001">
    <property type="protein sequence ID" value="NGO62258.1"/>
    <property type="molecule type" value="Genomic_DNA"/>
</dbReference>
<feature type="transmembrane region" description="Helical" evidence="1">
    <location>
        <begin position="342"/>
        <end position="366"/>
    </location>
</feature>
<dbReference type="Proteomes" id="UP000477849">
    <property type="component" value="Unassembled WGS sequence"/>
</dbReference>
<evidence type="ECO:0000259" key="2">
    <source>
        <dbReference type="Pfam" id="PF02308"/>
    </source>
</evidence>
<dbReference type="InterPro" id="IPR049177">
    <property type="entry name" value="MgtC_SapB_SrpB_YhiD_N"/>
</dbReference>
<keyword evidence="1" id="KW-0812">Transmembrane</keyword>
<comment type="caution">
    <text evidence="4">The sequence shown here is derived from an EMBL/GenBank/DDBJ whole genome shotgun (WGS) entry which is preliminary data.</text>
</comment>
<dbReference type="Pfam" id="PF02308">
    <property type="entry name" value="MgtC"/>
    <property type="match status" value="1"/>
</dbReference>
<feature type="transmembrane region" description="Helical" evidence="1">
    <location>
        <begin position="96"/>
        <end position="114"/>
    </location>
</feature>
<keyword evidence="1" id="KW-0472">Membrane</keyword>
<evidence type="ECO:0000313" key="4">
    <source>
        <dbReference type="EMBL" id="NGO62258.1"/>
    </source>
</evidence>
<keyword evidence="5" id="KW-1185">Reference proteome</keyword>
<organism evidence="4 5">
    <name type="scientific">Rhizobium daejeonense</name>
    <dbReference type="NCBI Taxonomy" id="240521"/>
    <lineage>
        <taxon>Bacteria</taxon>
        <taxon>Pseudomonadati</taxon>
        <taxon>Pseudomonadota</taxon>
        <taxon>Alphaproteobacteria</taxon>
        <taxon>Hyphomicrobiales</taxon>
        <taxon>Rhizobiaceae</taxon>
        <taxon>Rhizobium/Agrobacterium group</taxon>
        <taxon>Rhizobium</taxon>
    </lineage>
</organism>
<feature type="transmembrane region" description="Helical" evidence="1">
    <location>
        <begin position="245"/>
        <end position="272"/>
    </location>
</feature>
<feature type="domain" description="DUF4010" evidence="3">
    <location>
        <begin position="189"/>
        <end position="398"/>
    </location>
</feature>
<feature type="transmembrane region" description="Helical" evidence="1">
    <location>
        <begin position="180"/>
        <end position="202"/>
    </location>
</feature>
<dbReference type="PANTHER" id="PTHR39084">
    <property type="entry name" value="MEMBRANE PROTEIN-RELATED"/>
    <property type="match status" value="1"/>
</dbReference>
<gene>
    <name evidence="4" type="ORF">G6N76_01120</name>
</gene>
<protein>
    <submittedName>
        <fullName evidence="4">MgtC/SapB family protein</fullName>
    </submittedName>
</protein>
<evidence type="ECO:0000313" key="5">
    <source>
        <dbReference type="Proteomes" id="UP000477849"/>
    </source>
</evidence>
<proteinExistence type="predicted"/>
<feature type="transmembrane region" description="Helical" evidence="1">
    <location>
        <begin position="317"/>
        <end position="336"/>
    </location>
</feature>
<evidence type="ECO:0000259" key="3">
    <source>
        <dbReference type="Pfam" id="PF13194"/>
    </source>
</evidence>
<feature type="domain" description="MgtC/SapB/SrpB/YhiD N-terminal" evidence="2">
    <location>
        <begin position="10"/>
        <end position="141"/>
    </location>
</feature>
<feature type="transmembrane region" description="Helical" evidence="1">
    <location>
        <begin position="402"/>
        <end position="420"/>
    </location>
</feature>
<dbReference type="RefSeq" id="WP_163900755.1">
    <property type="nucleotide sequence ID" value="NZ_CP048427.1"/>
</dbReference>
<feature type="transmembrane region" description="Helical" evidence="1">
    <location>
        <begin position="62"/>
        <end position="84"/>
    </location>
</feature>
<reference evidence="4 5" key="1">
    <citation type="submission" date="2020-02" db="EMBL/GenBank/DDBJ databases">
        <title>Genome sequence of the type strain CCBAU10050 of Rhizobium daejeonense.</title>
        <authorList>
            <person name="Gao J."/>
            <person name="Sun J."/>
        </authorList>
    </citation>
    <scope>NUCLEOTIDE SEQUENCE [LARGE SCALE GENOMIC DNA]</scope>
    <source>
        <strain evidence="4 5">CCBAU10050</strain>
    </source>
</reference>
<dbReference type="InterPro" id="IPR025105">
    <property type="entry name" value="DUF4010"/>
</dbReference>
<dbReference type="PANTHER" id="PTHR39084:SF1">
    <property type="entry name" value="DUF4010 DOMAIN-CONTAINING PROTEIN"/>
    <property type="match status" value="1"/>
</dbReference>
<evidence type="ECO:0000256" key="1">
    <source>
        <dbReference type="SAM" id="Phobius"/>
    </source>
</evidence>
<dbReference type="AlphaFoldDB" id="A0A6M1S1K1"/>
<sequence>MDNIELFQRLGLAIAIGAAVGVERHWRERDEPEGARAAGIRTFTMVGMTGGVAGLLERSLTVGTAYTGFVIVGFLIVVAIVMAIFELRQAIAEQSYSVTSVIAAILTFGLGALAVTGDMVLASAGGVSLVAILASREFLHSAIRKLQWIELRSAIILLTMTFVLLPILPNTPVGPYGGVVPRSVVLLAIMLASISFVGYIAVRMLGASLGDLIGGAVGGLVSSTGATVDFARRSRELEEADASDAISLAAGAAAAGAVSLVRTIVLVGALAMSLLPELLVPLALGAAVMAGYATVLARRQAGAAGERSLGNPFELTAVAKMAGLLTIVAFIARAATAHFGSAGLVAASAISALADVDAVAVTVAGMLPPLDIATAGRAVGVAVVTNMVAKAVYAFAFGRRSFAMHILVATVLAVGAGVVAERLQAMA</sequence>
<feature type="transmembrane region" description="Helical" evidence="1">
    <location>
        <begin position="151"/>
        <end position="168"/>
    </location>
</feature>
<dbReference type="Pfam" id="PF13194">
    <property type="entry name" value="DUF4010"/>
    <property type="match status" value="1"/>
</dbReference>
<feature type="transmembrane region" description="Helical" evidence="1">
    <location>
        <begin position="278"/>
        <end position="297"/>
    </location>
</feature>
<feature type="transmembrane region" description="Helical" evidence="1">
    <location>
        <begin position="378"/>
        <end position="396"/>
    </location>
</feature>